<evidence type="ECO:0000256" key="23">
    <source>
        <dbReference type="ARBA" id="ARBA00083341"/>
    </source>
</evidence>
<keyword evidence="4" id="KW-0158">Chromosome</keyword>
<dbReference type="GO" id="GO:0016799">
    <property type="term" value="F:hydrolase activity, hydrolyzing N-glycosyl compounds"/>
    <property type="evidence" value="ECO:0007669"/>
    <property type="project" value="InterPro"/>
</dbReference>
<feature type="domain" description="RanBP2-type" evidence="27">
    <location>
        <begin position="288"/>
        <end position="319"/>
    </location>
</feature>
<feature type="transmembrane region" description="Helical" evidence="26">
    <location>
        <begin position="784"/>
        <end position="808"/>
    </location>
</feature>
<protein>
    <recommendedName>
        <fullName evidence="20">Endonuclease 8-like 3</fullName>
    </recommendedName>
    <alternativeName>
        <fullName evidence="21">DNA glycosylase/AP lyase Neil3</fullName>
    </alternativeName>
    <alternativeName>
        <fullName evidence="23">Endonuclease VIII-like 3</fullName>
    </alternativeName>
    <alternativeName>
        <fullName evidence="22">Nei-like protein 3</fullName>
    </alternativeName>
</protein>
<evidence type="ECO:0000256" key="5">
    <source>
        <dbReference type="ARBA" id="ARBA00022692"/>
    </source>
</evidence>
<keyword evidence="16" id="KW-0456">Lyase</keyword>
<feature type="transmembrane region" description="Helical" evidence="26">
    <location>
        <begin position="602"/>
        <end position="623"/>
    </location>
</feature>
<feature type="transmembrane region" description="Helical" evidence="26">
    <location>
        <begin position="576"/>
        <end position="596"/>
    </location>
</feature>
<reference evidence="30" key="1">
    <citation type="journal article" date="2008" name="Nature">
        <title>The amphioxus genome and the evolution of the chordate karyotype.</title>
        <authorList>
            <consortium name="US DOE Joint Genome Institute (JGI-PGF)"/>
            <person name="Putnam N.H."/>
            <person name="Butts T."/>
            <person name="Ferrier D.E.K."/>
            <person name="Furlong R.F."/>
            <person name="Hellsten U."/>
            <person name="Kawashima T."/>
            <person name="Robinson-Rechavi M."/>
            <person name="Shoguchi E."/>
            <person name="Terry A."/>
            <person name="Yu J.-K."/>
            <person name="Benito-Gutierrez E.L."/>
            <person name="Dubchak I."/>
            <person name="Garcia-Fernandez J."/>
            <person name="Gibson-Brown J.J."/>
            <person name="Grigoriev I.V."/>
            <person name="Horton A.C."/>
            <person name="de Jong P.J."/>
            <person name="Jurka J."/>
            <person name="Kapitonov V.V."/>
            <person name="Kohara Y."/>
            <person name="Kuroki Y."/>
            <person name="Lindquist E."/>
            <person name="Lucas S."/>
            <person name="Osoegawa K."/>
            <person name="Pennacchio L.A."/>
            <person name="Salamov A.A."/>
            <person name="Satou Y."/>
            <person name="Sauka-Spengler T."/>
            <person name="Schmutz J."/>
            <person name="Shin-I T."/>
            <person name="Toyoda A."/>
            <person name="Bronner-Fraser M."/>
            <person name="Fujiyama A."/>
            <person name="Holland L.Z."/>
            <person name="Holland P.W.H."/>
            <person name="Satoh N."/>
            <person name="Rokhsar D.S."/>
        </authorList>
    </citation>
    <scope>NUCLEOTIDE SEQUENCE [LARGE SCALE GENOMIC DNA]</scope>
    <source>
        <strain evidence="30">S238N-H82</strain>
        <tissue evidence="30">Testes</tissue>
    </source>
</reference>
<keyword evidence="14 26" id="KW-0472">Membrane</keyword>
<dbReference type="GO" id="GO:0016829">
    <property type="term" value="F:lyase activity"/>
    <property type="evidence" value="ECO:0007669"/>
    <property type="project" value="UniProtKB-KW"/>
</dbReference>
<feature type="domain" description="GRF-type" evidence="29">
    <location>
        <begin position="494"/>
        <end position="536"/>
    </location>
</feature>
<feature type="transmembrane region" description="Helical" evidence="26">
    <location>
        <begin position="820"/>
        <end position="841"/>
    </location>
</feature>
<keyword evidence="6" id="KW-0479">Metal-binding</keyword>
<feature type="compositionally biased region" description="Basic and acidic residues" evidence="25">
    <location>
        <begin position="44"/>
        <end position="54"/>
    </location>
</feature>
<dbReference type="InParanoid" id="C3YZ80"/>
<dbReference type="GO" id="GO:0016020">
    <property type="term" value="C:membrane"/>
    <property type="evidence" value="ECO:0007669"/>
    <property type="project" value="UniProtKB-SubCell"/>
</dbReference>
<evidence type="ECO:0000256" key="3">
    <source>
        <dbReference type="ARBA" id="ARBA00004286"/>
    </source>
</evidence>
<evidence type="ECO:0000256" key="25">
    <source>
        <dbReference type="SAM" id="MobiDB-lite"/>
    </source>
</evidence>
<feature type="domain" description="RanBP2-type" evidence="27">
    <location>
        <begin position="324"/>
        <end position="355"/>
    </location>
</feature>
<evidence type="ECO:0000256" key="8">
    <source>
        <dbReference type="ARBA" id="ARBA00022763"/>
    </source>
</evidence>
<evidence type="ECO:0000256" key="17">
    <source>
        <dbReference type="ARBA" id="ARBA00023242"/>
    </source>
</evidence>
<feature type="domain" description="FPG-type" evidence="28">
    <location>
        <begin position="224"/>
        <end position="258"/>
    </location>
</feature>
<dbReference type="GO" id="GO:0005694">
    <property type="term" value="C:chromosome"/>
    <property type="evidence" value="ECO:0007669"/>
    <property type="project" value="UniProtKB-SubCell"/>
</dbReference>
<dbReference type="Gene3D" id="1.10.8.50">
    <property type="match status" value="1"/>
</dbReference>
<feature type="compositionally biased region" description="Polar residues" evidence="25">
    <location>
        <begin position="371"/>
        <end position="380"/>
    </location>
</feature>
<dbReference type="InterPro" id="IPR001876">
    <property type="entry name" value="Znf_RanBP2"/>
</dbReference>
<keyword evidence="17" id="KW-0539">Nucleus</keyword>
<evidence type="ECO:0000256" key="13">
    <source>
        <dbReference type="ARBA" id="ARBA00023125"/>
    </source>
</evidence>
<dbReference type="FunFam" id="1.10.8.50:FF:000008">
    <property type="entry name" value="Nei-like DNA glycosylase 3"/>
    <property type="match status" value="1"/>
</dbReference>
<evidence type="ECO:0000259" key="29">
    <source>
        <dbReference type="PROSITE" id="PS51999"/>
    </source>
</evidence>
<dbReference type="SMART" id="SM00547">
    <property type="entry name" value="ZnF_RBZ"/>
    <property type="match status" value="2"/>
</dbReference>
<evidence type="ECO:0000256" key="4">
    <source>
        <dbReference type="ARBA" id="ARBA00022454"/>
    </source>
</evidence>
<dbReference type="InterPro" id="IPR035937">
    <property type="entry name" value="FPG_N"/>
</dbReference>
<dbReference type="GO" id="GO:0008270">
    <property type="term" value="F:zinc ion binding"/>
    <property type="evidence" value="ECO:0007669"/>
    <property type="project" value="UniProtKB-KW"/>
</dbReference>
<accession>C3YZ80</accession>
<evidence type="ECO:0000256" key="26">
    <source>
        <dbReference type="SAM" id="Phobius"/>
    </source>
</evidence>
<dbReference type="SUPFAM" id="SSF81624">
    <property type="entry name" value="N-terminal domain of MutM-like DNA repair proteins"/>
    <property type="match status" value="1"/>
</dbReference>
<evidence type="ECO:0000256" key="21">
    <source>
        <dbReference type="ARBA" id="ARBA00081871"/>
    </source>
</evidence>
<keyword evidence="10" id="KW-0378">Hydrolase</keyword>
<evidence type="ECO:0000256" key="18">
    <source>
        <dbReference type="ARBA" id="ARBA00023268"/>
    </source>
</evidence>
<dbReference type="InterPro" id="IPR010979">
    <property type="entry name" value="Ribosomal_uS13-like_H2TH"/>
</dbReference>
<evidence type="ECO:0000256" key="2">
    <source>
        <dbReference type="ARBA" id="ARBA00004141"/>
    </source>
</evidence>
<evidence type="ECO:0000256" key="10">
    <source>
        <dbReference type="ARBA" id="ARBA00022801"/>
    </source>
</evidence>
<evidence type="ECO:0000256" key="12">
    <source>
        <dbReference type="ARBA" id="ARBA00022989"/>
    </source>
</evidence>
<dbReference type="FunFam" id="4.10.1060.10:FF:000032">
    <property type="entry name" value="Endonuclease/Exonuclease/phosphatase family protein, expressed"/>
    <property type="match status" value="1"/>
</dbReference>
<dbReference type="InterPro" id="IPR036443">
    <property type="entry name" value="Znf_RanBP2_sf"/>
</dbReference>
<dbReference type="PROSITE" id="PS01358">
    <property type="entry name" value="ZF_RANBP2_1"/>
    <property type="match status" value="2"/>
</dbReference>
<evidence type="ECO:0000256" key="15">
    <source>
        <dbReference type="ARBA" id="ARBA00023204"/>
    </source>
</evidence>
<name>C3YZ80_BRAFL</name>
<dbReference type="SUPFAM" id="SSF46946">
    <property type="entry name" value="S13-like H2TH domain"/>
    <property type="match status" value="1"/>
</dbReference>
<feature type="non-terminal residue" evidence="30">
    <location>
        <position position="894"/>
    </location>
</feature>
<dbReference type="GO" id="GO:0005654">
    <property type="term" value="C:nucleoplasm"/>
    <property type="evidence" value="ECO:0007669"/>
    <property type="project" value="UniProtKB-ARBA"/>
</dbReference>
<dbReference type="InterPro" id="IPR010666">
    <property type="entry name" value="Znf_GRF"/>
</dbReference>
<dbReference type="Pfam" id="PF06839">
    <property type="entry name" value="Zn_ribbon_GRF"/>
    <property type="match status" value="1"/>
</dbReference>
<dbReference type="STRING" id="7739.C3YZ80"/>
<feature type="transmembrane region" description="Helical" evidence="26">
    <location>
        <begin position="712"/>
        <end position="731"/>
    </location>
</feature>
<sequence length="894" mass="99118">MVEGPGCKLKGERLVRLKGQRVVQTQWGRNRTRPEGAAKGSGAEQKDTTSEKSDHLVGLPLSNVETLGKELFVYFGDFCLRVHFGMNGSVQIKGHRNKAFQKTSEPVLTLTLTVDSVSFHDCTVQIRSSSDCHDKYLQFQSLDICSTHFSLSQATRTVSCHGDRMLCDVLLDQSVLPGVGNIIKNEVLQLKEEHVKHLVKMTRDFSMLFYKCRKEGRALSRHCKVYKRQWCGQCQGRITVCRMGENGRMTYFCEGCQTRDPETIINNRRILPTKNSLIGWVTTGGHSRADDQEWTCSVCTLINKGKAGMCSACGSPKPLSSTGRLSDTEWTCSLCTLVNDGDTKVCLVCEGPRSEPENSREQLQRVIATSDGDSVHSSLPSVPDGTPSPCNGQVSRKRELPCSSGVIVTKPTIPASGKLARLESAPLTSPSGTRVPSAAIGFNSDAAGNRLERPQHEITFHSNGSKVARGTEGSNTVMCCKQHNKWADDNFPLCNHGKRCVKRTVLKQGVNNGKNFYTCRLERGKQCPFFQHCALRKQFNIVVDGKKLRTEEPDIEKMSVGGGGGDGEGTRHPLKIFANIFISFIGAGVLGVPYAFKEAGIIEGMVIMSAVGVLSVKAMLMIIDSKYKINRDKRPKRTDDKEFAADIEMEVLLDGDSAHGENNGDLKTGGKQHRRQSSFDHHLEELDYGDVGFCCSYIIFISQNLMHYVDNSHILFADFANVFAYGVVFWFDFEHVSKVRIFIFTMFVVTTLYLVFGVCGYLSFGPETNSIITLNLPPGVFPLLVKGCLCFSLFFTYPVMMFPVVQILEKKWFRDPLKQTFLGNTLRACLVLTTGMVVLLIPSFSTIMSLLGSTCCALLAFILPGLFHMRIHRESISKCHYALDVFFIVLGVVG</sequence>
<dbReference type="Gene3D" id="3.20.190.10">
    <property type="entry name" value="MutM-like, N-terminal"/>
    <property type="match status" value="1"/>
</dbReference>
<evidence type="ECO:0000259" key="28">
    <source>
        <dbReference type="PROSITE" id="PS51066"/>
    </source>
</evidence>
<dbReference type="GO" id="GO:0006284">
    <property type="term" value="P:base-excision repair"/>
    <property type="evidence" value="ECO:0007669"/>
    <property type="project" value="InterPro"/>
</dbReference>
<evidence type="ECO:0000256" key="22">
    <source>
        <dbReference type="ARBA" id="ARBA00082922"/>
    </source>
</evidence>
<evidence type="ECO:0000313" key="30">
    <source>
        <dbReference type="EMBL" id="EEN54151.1"/>
    </source>
</evidence>
<keyword evidence="15" id="KW-0234">DNA repair</keyword>
<keyword evidence="7" id="KW-0677">Repeat</keyword>
<dbReference type="CDD" id="cd08969">
    <property type="entry name" value="MeNeil3_N"/>
    <property type="match status" value="1"/>
</dbReference>
<dbReference type="PROSITE" id="PS51999">
    <property type="entry name" value="ZF_GRF"/>
    <property type="match status" value="1"/>
</dbReference>
<dbReference type="AlphaFoldDB" id="C3YZ80"/>
<dbReference type="InterPro" id="IPR013057">
    <property type="entry name" value="AA_transpt_TM"/>
</dbReference>
<keyword evidence="13" id="KW-0238">DNA-binding</keyword>
<feature type="region of interest" description="Disordered" evidence="25">
    <location>
        <begin position="25"/>
        <end position="54"/>
    </location>
</feature>
<evidence type="ECO:0000256" key="11">
    <source>
        <dbReference type="ARBA" id="ARBA00022833"/>
    </source>
</evidence>
<keyword evidence="5 26" id="KW-0812">Transmembrane</keyword>
<keyword evidence="8" id="KW-0227">DNA damage</keyword>
<dbReference type="GO" id="GO:0003677">
    <property type="term" value="F:DNA binding"/>
    <property type="evidence" value="ECO:0007669"/>
    <property type="project" value="UniProtKB-KW"/>
</dbReference>
<dbReference type="EMBL" id="GG666566">
    <property type="protein sequence ID" value="EEN54151.1"/>
    <property type="molecule type" value="Genomic_DNA"/>
</dbReference>
<evidence type="ECO:0000256" key="19">
    <source>
        <dbReference type="ARBA" id="ARBA00023295"/>
    </source>
</evidence>
<evidence type="ECO:0000259" key="27">
    <source>
        <dbReference type="PROSITE" id="PS50199"/>
    </source>
</evidence>
<dbReference type="SUPFAM" id="SSF90209">
    <property type="entry name" value="Ran binding protein zinc finger-like"/>
    <property type="match status" value="2"/>
</dbReference>
<dbReference type="PANTHER" id="PTHR22950:SF677">
    <property type="entry name" value="AMINO ACID TRANSPORTER TRANSMEMBRANE DOMAIN-CONTAINING PROTEIN"/>
    <property type="match status" value="1"/>
</dbReference>
<evidence type="ECO:0000256" key="16">
    <source>
        <dbReference type="ARBA" id="ARBA00023239"/>
    </source>
</evidence>
<dbReference type="eggNOG" id="KOG1304">
    <property type="taxonomic scope" value="Eukaryota"/>
</dbReference>
<gene>
    <name evidence="30" type="ORF">BRAFLDRAFT_82922</name>
</gene>
<dbReference type="GO" id="GO:0003906">
    <property type="term" value="F:DNA-(apurinic or apyrimidinic site) endonuclease activity"/>
    <property type="evidence" value="ECO:0007669"/>
    <property type="project" value="InterPro"/>
</dbReference>
<dbReference type="InterPro" id="IPR000214">
    <property type="entry name" value="Znf_DNA_glyclase/AP_lyase"/>
</dbReference>
<organism>
    <name type="scientific">Branchiostoma floridae</name>
    <name type="common">Florida lancelet</name>
    <name type="synonym">Amphioxus</name>
    <dbReference type="NCBI Taxonomy" id="7739"/>
    <lineage>
        <taxon>Eukaryota</taxon>
        <taxon>Metazoa</taxon>
        <taxon>Chordata</taxon>
        <taxon>Cephalochordata</taxon>
        <taxon>Leptocardii</taxon>
        <taxon>Amphioxiformes</taxon>
        <taxon>Branchiostomatidae</taxon>
        <taxon>Branchiostoma</taxon>
    </lineage>
</organism>
<evidence type="ECO:0000256" key="7">
    <source>
        <dbReference type="ARBA" id="ARBA00022737"/>
    </source>
</evidence>
<dbReference type="Pfam" id="PF00641">
    <property type="entry name" value="Zn_ribbon_RanBP"/>
    <property type="match status" value="2"/>
</dbReference>
<evidence type="ECO:0000256" key="20">
    <source>
        <dbReference type="ARBA" id="ARBA00073168"/>
    </source>
</evidence>
<evidence type="ECO:0000256" key="24">
    <source>
        <dbReference type="PROSITE-ProRule" id="PRU00322"/>
    </source>
</evidence>
<feature type="transmembrane region" description="Helical" evidence="26">
    <location>
        <begin position="743"/>
        <end position="764"/>
    </location>
</feature>
<evidence type="ECO:0000256" key="14">
    <source>
        <dbReference type="ARBA" id="ARBA00023136"/>
    </source>
</evidence>
<dbReference type="Pfam" id="PF01490">
    <property type="entry name" value="Aa_trans"/>
    <property type="match status" value="2"/>
</dbReference>
<keyword evidence="9 24" id="KW-0863">Zinc-finger</keyword>
<evidence type="ECO:0000256" key="1">
    <source>
        <dbReference type="ARBA" id="ARBA00004123"/>
    </source>
</evidence>
<dbReference type="PANTHER" id="PTHR22950">
    <property type="entry name" value="AMINO ACID TRANSPORTER"/>
    <property type="match status" value="1"/>
</dbReference>
<dbReference type="PROSITE" id="PS51066">
    <property type="entry name" value="ZF_FPG_2"/>
    <property type="match status" value="1"/>
</dbReference>
<keyword evidence="19" id="KW-0326">Glycosidase</keyword>
<evidence type="ECO:0000256" key="6">
    <source>
        <dbReference type="ARBA" id="ARBA00022723"/>
    </source>
</evidence>
<keyword evidence="12 26" id="KW-1133">Transmembrane helix</keyword>
<evidence type="ECO:0000256" key="9">
    <source>
        <dbReference type="ARBA" id="ARBA00022771"/>
    </source>
</evidence>
<keyword evidence="18" id="KW-0511">Multifunctional enzyme</keyword>
<feature type="transmembrane region" description="Helical" evidence="26">
    <location>
        <begin position="847"/>
        <end position="867"/>
    </location>
</feature>
<comment type="subcellular location">
    <subcellularLocation>
        <location evidence="3">Chromosome</location>
    </subcellularLocation>
    <subcellularLocation>
        <location evidence="2">Membrane</location>
        <topology evidence="2">Multi-pass membrane protein</topology>
    </subcellularLocation>
    <subcellularLocation>
        <location evidence="1">Nucleus</location>
    </subcellularLocation>
</comment>
<dbReference type="Gene3D" id="4.10.1060.10">
    <property type="entry name" value="Zinc finger, RanBP2-type"/>
    <property type="match status" value="2"/>
</dbReference>
<feature type="region of interest" description="Disordered" evidence="25">
    <location>
        <begin position="370"/>
        <end position="397"/>
    </location>
</feature>
<dbReference type="PROSITE" id="PS50199">
    <property type="entry name" value="ZF_RANBP2_2"/>
    <property type="match status" value="2"/>
</dbReference>
<keyword evidence="11" id="KW-0862">Zinc</keyword>
<proteinExistence type="predicted"/>